<dbReference type="AlphaFoldDB" id="A0A9P1FJM3"/>
<comment type="caution">
    <text evidence="2">The sequence shown here is derived from an EMBL/GenBank/DDBJ whole genome shotgun (WGS) entry which is preliminary data.</text>
</comment>
<dbReference type="EMBL" id="CAMXCT020000310">
    <property type="protein sequence ID" value="CAL1130345.1"/>
    <property type="molecule type" value="Genomic_DNA"/>
</dbReference>
<dbReference type="Proteomes" id="UP001152797">
    <property type="component" value="Unassembled WGS sequence"/>
</dbReference>
<dbReference type="EMBL" id="CAMXCT010000310">
    <property type="protein sequence ID" value="CAI3976970.1"/>
    <property type="molecule type" value="Genomic_DNA"/>
</dbReference>
<sequence length="216" mass="23689">MEWSGRGETRDGSLVQESLSLRDRVAQNPVPYQACALALILLGLVCLSFGMHDSGLMPALEQRPEQGFCCWRDHPIPFYAGDPCECPAEHRGDYPCPPQGCSQGPDTWQRGPGTPTNTKEFCTSNIGAGSWCPSDRKAFPVNEASTSFCCWRDHPVPGYWGDPCNCPAEHRGDYTCPQDGCTDSTGAKWQRGSKAPFANEENYCRSMSNIAAWCPG</sequence>
<keyword evidence="1" id="KW-0812">Transmembrane</keyword>
<accession>A0A9P1FJM3</accession>
<organism evidence="2">
    <name type="scientific">Cladocopium goreaui</name>
    <dbReference type="NCBI Taxonomy" id="2562237"/>
    <lineage>
        <taxon>Eukaryota</taxon>
        <taxon>Sar</taxon>
        <taxon>Alveolata</taxon>
        <taxon>Dinophyceae</taxon>
        <taxon>Suessiales</taxon>
        <taxon>Symbiodiniaceae</taxon>
        <taxon>Cladocopium</taxon>
    </lineage>
</organism>
<dbReference type="EMBL" id="CAMXCT030000310">
    <property type="protein sequence ID" value="CAL4764282.1"/>
    <property type="molecule type" value="Genomic_DNA"/>
</dbReference>
<reference evidence="2" key="1">
    <citation type="submission" date="2022-10" db="EMBL/GenBank/DDBJ databases">
        <authorList>
            <person name="Chen Y."/>
            <person name="Dougan E. K."/>
            <person name="Chan C."/>
            <person name="Rhodes N."/>
            <person name="Thang M."/>
        </authorList>
    </citation>
    <scope>NUCLEOTIDE SEQUENCE</scope>
</reference>
<keyword evidence="1" id="KW-1133">Transmembrane helix</keyword>
<dbReference type="OrthoDB" id="10391663at2759"/>
<name>A0A9P1FJM3_9DINO</name>
<evidence type="ECO:0000313" key="2">
    <source>
        <dbReference type="EMBL" id="CAI3976970.1"/>
    </source>
</evidence>
<protein>
    <submittedName>
        <fullName evidence="2">Uncharacterized protein</fullName>
    </submittedName>
</protein>
<evidence type="ECO:0000256" key="1">
    <source>
        <dbReference type="SAM" id="Phobius"/>
    </source>
</evidence>
<keyword evidence="4" id="KW-1185">Reference proteome</keyword>
<gene>
    <name evidence="2" type="ORF">C1SCF055_LOCUS5150</name>
</gene>
<keyword evidence="1" id="KW-0472">Membrane</keyword>
<proteinExistence type="predicted"/>
<evidence type="ECO:0000313" key="3">
    <source>
        <dbReference type="EMBL" id="CAL1130345.1"/>
    </source>
</evidence>
<reference evidence="3" key="2">
    <citation type="submission" date="2024-04" db="EMBL/GenBank/DDBJ databases">
        <authorList>
            <person name="Chen Y."/>
            <person name="Shah S."/>
            <person name="Dougan E. K."/>
            <person name="Thang M."/>
            <person name="Chan C."/>
        </authorList>
    </citation>
    <scope>NUCLEOTIDE SEQUENCE [LARGE SCALE GENOMIC DNA]</scope>
</reference>
<evidence type="ECO:0000313" key="4">
    <source>
        <dbReference type="Proteomes" id="UP001152797"/>
    </source>
</evidence>
<feature type="transmembrane region" description="Helical" evidence="1">
    <location>
        <begin position="30"/>
        <end position="50"/>
    </location>
</feature>